<sequence length="72" mass="8659">MGYRIFPQKILLQPQAKKRFIKKWKNYETKYLLGTLSENELAIRVTALIEYLKHADSKNYRKHVIKRFGVSF</sequence>
<dbReference type="Proteomes" id="UP000189670">
    <property type="component" value="Unassembled WGS sequence"/>
</dbReference>
<proteinExistence type="predicted"/>
<evidence type="ECO:0000313" key="1">
    <source>
        <dbReference type="EMBL" id="ETR66055.1"/>
    </source>
</evidence>
<dbReference type="AlphaFoldDB" id="A0A1V1NU02"/>
<dbReference type="EMBL" id="ATBP01002269">
    <property type="protein sequence ID" value="ETR66055.1"/>
    <property type="molecule type" value="Genomic_DNA"/>
</dbReference>
<organism evidence="1 2">
    <name type="scientific">Candidatus Magnetoglobus multicellularis str. Araruama</name>
    <dbReference type="NCBI Taxonomy" id="890399"/>
    <lineage>
        <taxon>Bacteria</taxon>
        <taxon>Pseudomonadati</taxon>
        <taxon>Thermodesulfobacteriota</taxon>
        <taxon>Desulfobacteria</taxon>
        <taxon>Desulfobacterales</taxon>
        <taxon>Desulfobacteraceae</taxon>
        <taxon>Candidatus Magnetoglobus</taxon>
    </lineage>
</organism>
<evidence type="ECO:0000313" key="2">
    <source>
        <dbReference type="Proteomes" id="UP000189670"/>
    </source>
</evidence>
<accession>A0A1V1NU02</accession>
<reference evidence="2" key="1">
    <citation type="submission" date="2012-11" db="EMBL/GenBank/DDBJ databases">
        <authorList>
            <person name="Lucero-Rivera Y.E."/>
            <person name="Tovar-Ramirez D."/>
        </authorList>
    </citation>
    <scope>NUCLEOTIDE SEQUENCE [LARGE SCALE GENOMIC DNA]</scope>
    <source>
        <strain evidence="2">Araruama</strain>
    </source>
</reference>
<protein>
    <submittedName>
        <fullName evidence="1">Uncharacterized protein</fullName>
    </submittedName>
</protein>
<comment type="caution">
    <text evidence="1">The sequence shown here is derived from an EMBL/GenBank/DDBJ whole genome shotgun (WGS) entry which is preliminary data.</text>
</comment>
<gene>
    <name evidence="1" type="ORF">OMM_13313</name>
</gene>
<name>A0A1V1NU02_9BACT</name>